<feature type="compositionally biased region" description="Basic and acidic residues" evidence="1">
    <location>
        <begin position="181"/>
        <end position="192"/>
    </location>
</feature>
<gene>
    <name evidence="2" type="ORF">COCCADRAFT_6844</name>
</gene>
<dbReference type="HOGENOM" id="CLU_1219516_0_0_1"/>
<evidence type="ECO:0000256" key="1">
    <source>
        <dbReference type="SAM" id="MobiDB-lite"/>
    </source>
</evidence>
<dbReference type="Proteomes" id="UP000053841">
    <property type="component" value="Unassembled WGS sequence"/>
</dbReference>
<name>W6XUX0_COCC2</name>
<feature type="compositionally biased region" description="Pro residues" evidence="1">
    <location>
        <begin position="163"/>
        <end position="172"/>
    </location>
</feature>
<accession>W6XUX0</accession>
<evidence type="ECO:0000313" key="2">
    <source>
        <dbReference type="EMBL" id="EUC31222.1"/>
    </source>
</evidence>
<sequence>MELSDFDTTVSNLNVYQGDTIEDVMNIPFTTVVDTSIQDFGTLYPHDQAELSEDEQMSKYRGLMEEKLRAQVSAQEIESKLVATAEAAELYPAQDSYQDGGSDVKATHDPSAAQEPSNANANKPSPPTPPLSHIRRASEPILSPSTSSTIDTPFSAPYTTPSSPTPSPPPPSKNRRNTNPRKTDHQRPHYKVEEEEEALVDLEQYRTMDLAPLEPIMQSSTAGDLITHGTPIKARDVDIFLSG</sequence>
<dbReference type="AlphaFoldDB" id="W6XUX0"/>
<proteinExistence type="predicted"/>
<dbReference type="EMBL" id="KI964670">
    <property type="protein sequence ID" value="EUC31222.1"/>
    <property type="molecule type" value="Genomic_DNA"/>
</dbReference>
<dbReference type="GeneID" id="19150584"/>
<protein>
    <submittedName>
        <fullName evidence="2">Uncharacterized protein</fullName>
    </submittedName>
</protein>
<evidence type="ECO:0000313" key="3">
    <source>
        <dbReference type="Proteomes" id="UP000053841"/>
    </source>
</evidence>
<dbReference type="KEGG" id="bze:COCCADRAFT_6844"/>
<reference evidence="2 3" key="1">
    <citation type="journal article" date="2013" name="PLoS Genet.">
        <title>Comparative genome structure, secondary metabolite, and effector coding capacity across Cochliobolus pathogens.</title>
        <authorList>
            <person name="Condon B.J."/>
            <person name="Leng Y."/>
            <person name="Wu D."/>
            <person name="Bushley K.E."/>
            <person name="Ohm R.A."/>
            <person name="Otillar R."/>
            <person name="Martin J."/>
            <person name="Schackwitz W."/>
            <person name="Grimwood J."/>
            <person name="MohdZainudin N."/>
            <person name="Xue C."/>
            <person name="Wang R."/>
            <person name="Manning V.A."/>
            <person name="Dhillon B."/>
            <person name="Tu Z.J."/>
            <person name="Steffenson B.J."/>
            <person name="Salamov A."/>
            <person name="Sun H."/>
            <person name="Lowry S."/>
            <person name="LaButti K."/>
            <person name="Han J."/>
            <person name="Copeland A."/>
            <person name="Lindquist E."/>
            <person name="Barry K."/>
            <person name="Schmutz J."/>
            <person name="Baker S.E."/>
            <person name="Ciuffetti L.M."/>
            <person name="Grigoriev I.V."/>
            <person name="Zhong S."/>
            <person name="Turgeon B.G."/>
        </authorList>
    </citation>
    <scope>NUCLEOTIDE SEQUENCE [LARGE SCALE GENOMIC DNA]</scope>
    <source>
        <strain evidence="2 3">26-R-13</strain>
    </source>
</reference>
<dbReference type="RefSeq" id="XP_007714455.1">
    <property type="nucleotide sequence ID" value="XM_007716265.1"/>
</dbReference>
<feature type="compositionally biased region" description="Polar residues" evidence="1">
    <location>
        <begin position="143"/>
        <end position="152"/>
    </location>
</feature>
<organism evidence="2 3">
    <name type="scientific">Cochliobolus carbonum (strain 26-R-13)</name>
    <name type="common">Maize leaf spot fungus</name>
    <name type="synonym">Bipolaris zeicola</name>
    <dbReference type="NCBI Taxonomy" id="930089"/>
    <lineage>
        <taxon>Eukaryota</taxon>
        <taxon>Fungi</taxon>
        <taxon>Dikarya</taxon>
        <taxon>Ascomycota</taxon>
        <taxon>Pezizomycotina</taxon>
        <taxon>Dothideomycetes</taxon>
        <taxon>Pleosporomycetidae</taxon>
        <taxon>Pleosporales</taxon>
        <taxon>Pleosporineae</taxon>
        <taxon>Pleosporaceae</taxon>
        <taxon>Bipolaris</taxon>
    </lineage>
</organism>
<dbReference type="OrthoDB" id="3796057at2759"/>
<keyword evidence="3" id="KW-1185">Reference proteome</keyword>
<feature type="region of interest" description="Disordered" evidence="1">
    <location>
        <begin position="93"/>
        <end position="194"/>
    </location>
</feature>